<evidence type="ECO:0000313" key="3">
    <source>
        <dbReference type="Proteomes" id="UP000323300"/>
    </source>
</evidence>
<keyword evidence="1" id="KW-0732">Signal</keyword>
<feature type="chain" id="PRO_5009302628" evidence="1">
    <location>
        <begin position="34"/>
        <end position="117"/>
    </location>
</feature>
<dbReference type="EMBL" id="FOSL01000016">
    <property type="protein sequence ID" value="SFK89609.1"/>
    <property type="molecule type" value="Genomic_DNA"/>
</dbReference>
<organism evidence="2 3">
    <name type="scientific">Neomesorhizobium albiziae</name>
    <dbReference type="NCBI Taxonomy" id="335020"/>
    <lineage>
        <taxon>Bacteria</taxon>
        <taxon>Pseudomonadati</taxon>
        <taxon>Pseudomonadota</taxon>
        <taxon>Alphaproteobacteria</taxon>
        <taxon>Hyphomicrobiales</taxon>
        <taxon>Phyllobacteriaceae</taxon>
        <taxon>Neomesorhizobium</taxon>
    </lineage>
</organism>
<evidence type="ECO:0000313" key="2">
    <source>
        <dbReference type="EMBL" id="SFK89609.1"/>
    </source>
</evidence>
<keyword evidence="3" id="KW-1185">Reference proteome</keyword>
<gene>
    <name evidence="2" type="ORF">SAMN04488498_11689</name>
</gene>
<proteinExistence type="predicted"/>
<dbReference type="Proteomes" id="UP000323300">
    <property type="component" value="Unassembled WGS sequence"/>
</dbReference>
<reference evidence="2 3" key="1">
    <citation type="submission" date="2016-10" db="EMBL/GenBank/DDBJ databases">
        <authorList>
            <person name="Varghese N."/>
            <person name="Submissions S."/>
        </authorList>
    </citation>
    <scope>NUCLEOTIDE SEQUENCE [LARGE SCALE GENOMIC DNA]</scope>
    <source>
        <strain evidence="2 3">DSM 21822</strain>
    </source>
</reference>
<name>A0A1I4D9P2_9HYPH</name>
<dbReference type="RefSeq" id="WP_244621842.1">
    <property type="nucleotide sequence ID" value="NZ_BSPE01000060.1"/>
</dbReference>
<feature type="signal peptide" evidence="1">
    <location>
        <begin position="1"/>
        <end position="33"/>
    </location>
</feature>
<dbReference type="AlphaFoldDB" id="A0A1I4D9P2"/>
<evidence type="ECO:0000256" key="1">
    <source>
        <dbReference type="SAM" id="SignalP"/>
    </source>
</evidence>
<accession>A0A1I4D9P2</accession>
<sequence>MTKKRSSANPGNVEVRSAGVFRAALPLSLTALAMLVAGCTAQPQTIKTAALTTFASTYSLTINRPLKPTVNRAVPVVNRALKAEPPARTVKATYLGRAPYICTPSGFGQKSGCFLRG</sequence>
<protein>
    <submittedName>
        <fullName evidence="2">Uncharacterized protein</fullName>
    </submittedName>
</protein>